<keyword evidence="4" id="KW-1185">Reference proteome</keyword>
<dbReference type="Proteomes" id="UP000325315">
    <property type="component" value="Unassembled WGS sequence"/>
</dbReference>
<feature type="region of interest" description="Disordered" evidence="1">
    <location>
        <begin position="293"/>
        <end position="329"/>
    </location>
</feature>
<dbReference type="PANTHER" id="PTHR34482">
    <property type="entry name" value="DNA DAMAGE-INDUCIBLE PROTEIN 1-LIKE"/>
    <property type="match status" value="1"/>
</dbReference>
<reference evidence="4" key="1">
    <citation type="journal article" date="2019" name="Plant Biotechnol. J.">
        <title>Genome sequencing of the Australian wild diploid species Gossypium australe highlights disease resistance and delayed gland morphogenesis.</title>
        <authorList>
            <person name="Cai Y."/>
            <person name="Cai X."/>
            <person name="Wang Q."/>
            <person name="Wang P."/>
            <person name="Zhang Y."/>
            <person name="Cai C."/>
            <person name="Xu Y."/>
            <person name="Wang K."/>
            <person name="Zhou Z."/>
            <person name="Wang C."/>
            <person name="Geng S."/>
            <person name="Li B."/>
            <person name="Dong Q."/>
            <person name="Hou Y."/>
            <person name="Wang H."/>
            <person name="Ai P."/>
            <person name="Liu Z."/>
            <person name="Yi F."/>
            <person name="Sun M."/>
            <person name="An G."/>
            <person name="Cheng J."/>
            <person name="Zhang Y."/>
            <person name="Shi Q."/>
            <person name="Xie Y."/>
            <person name="Shi X."/>
            <person name="Chang Y."/>
            <person name="Huang F."/>
            <person name="Chen Y."/>
            <person name="Hong S."/>
            <person name="Mi L."/>
            <person name="Sun Q."/>
            <person name="Zhang L."/>
            <person name="Zhou B."/>
            <person name="Peng R."/>
            <person name="Zhang X."/>
            <person name="Liu F."/>
        </authorList>
    </citation>
    <scope>NUCLEOTIDE SEQUENCE [LARGE SCALE GENOMIC DNA]</scope>
    <source>
        <strain evidence="4">cv. PA1801</strain>
    </source>
</reference>
<evidence type="ECO:0000313" key="3">
    <source>
        <dbReference type="EMBL" id="KAA3463944.1"/>
    </source>
</evidence>
<dbReference type="Pfam" id="PF03732">
    <property type="entry name" value="Retrotrans_gag"/>
    <property type="match status" value="1"/>
</dbReference>
<comment type="caution">
    <text evidence="3">The sequence shown here is derived from an EMBL/GenBank/DDBJ whole genome shotgun (WGS) entry which is preliminary data.</text>
</comment>
<gene>
    <name evidence="3" type="ORF">EPI10_008255</name>
</gene>
<sequence length="329" mass="38066">MLHKSVYPTGLAWPNTWPGTRACVATSKGTRARHMGQMDRNRAIADEVESNVPAPTQGAAPFDSRPMTGSQGGEAKVALFQMINEWFTQYIRTNPATQQPPPLPNPQPVPVAPQGVKLLRLNKPPVDKIRKHGAEEFRANVDDDLERVEFWLENTIRVFDKLSCTSAECLKCAISLLRDFAFQWWNTLVPVVPRERVTWVFFQTEFRKKYISQWFLDQKHKEFLELKQGRMTVTKYEREFVQLSKYAREYVFTKEIICKRFVDGLNEGIKLLVGILDLKEFVLLVDRACKAEDFSREKKKSDSEARDSRKRLMNKPSHSSSKKFRDSYS</sequence>
<name>A0A5B6V4F8_9ROSI</name>
<protein>
    <submittedName>
        <fullName evidence="3">Protein MCM10</fullName>
    </submittedName>
</protein>
<accession>A0A5B6V4F8</accession>
<dbReference type="InterPro" id="IPR005162">
    <property type="entry name" value="Retrotrans_gag_dom"/>
</dbReference>
<dbReference type="OrthoDB" id="1306017at2759"/>
<evidence type="ECO:0000313" key="4">
    <source>
        <dbReference type="Proteomes" id="UP000325315"/>
    </source>
</evidence>
<dbReference type="PANTHER" id="PTHR34482:SF36">
    <property type="entry name" value="RETROTRANSPOSON GAG DOMAIN-CONTAINING PROTEIN"/>
    <property type="match status" value="1"/>
</dbReference>
<evidence type="ECO:0000256" key="1">
    <source>
        <dbReference type="SAM" id="MobiDB-lite"/>
    </source>
</evidence>
<proteinExistence type="predicted"/>
<feature type="compositionally biased region" description="Basic and acidic residues" evidence="1">
    <location>
        <begin position="293"/>
        <end position="307"/>
    </location>
</feature>
<dbReference type="EMBL" id="SMMG02000008">
    <property type="protein sequence ID" value="KAA3463944.1"/>
    <property type="molecule type" value="Genomic_DNA"/>
</dbReference>
<dbReference type="AlphaFoldDB" id="A0A5B6V4F8"/>
<organism evidence="3 4">
    <name type="scientific">Gossypium australe</name>
    <dbReference type="NCBI Taxonomy" id="47621"/>
    <lineage>
        <taxon>Eukaryota</taxon>
        <taxon>Viridiplantae</taxon>
        <taxon>Streptophyta</taxon>
        <taxon>Embryophyta</taxon>
        <taxon>Tracheophyta</taxon>
        <taxon>Spermatophyta</taxon>
        <taxon>Magnoliopsida</taxon>
        <taxon>eudicotyledons</taxon>
        <taxon>Gunneridae</taxon>
        <taxon>Pentapetalae</taxon>
        <taxon>rosids</taxon>
        <taxon>malvids</taxon>
        <taxon>Malvales</taxon>
        <taxon>Malvaceae</taxon>
        <taxon>Malvoideae</taxon>
        <taxon>Gossypium</taxon>
    </lineage>
</organism>
<feature type="domain" description="Retrotransposon gag" evidence="2">
    <location>
        <begin position="172"/>
        <end position="267"/>
    </location>
</feature>
<evidence type="ECO:0000259" key="2">
    <source>
        <dbReference type="Pfam" id="PF03732"/>
    </source>
</evidence>